<gene>
    <name evidence="1" type="ORF">BJ508DRAFT_419899</name>
</gene>
<proteinExistence type="predicted"/>
<name>A0A3N4HAA4_ASCIM</name>
<evidence type="ECO:0000313" key="1">
    <source>
        <dbReference type="EMBL" id="RPA71495.1"/>
    </source>
</evidence>
<dbReference type="AlphaFoldDB" id="A0A3N4HAA4"/>
<dbReference type="Proteomes" id="UP000275078">
    <property type="component" value="Unassembled WGS sequence"/>
</dbReference>
<evidence type="ECO:0000313" key="2">
    <source>
        <dbReference type="Proteomes" id="UP000275078"/>
    </source>
</evidence>
<organism evidence="1 2">
    <name type="scientific">Ascobolus immersus RN42</name>
    <dbReference type="NCBI Taxonomy" id="1160509"/>
    <lineage>
        <taxon>Eukaryota</taxon>
        <taxon>Fungi</taxon>
        <taxon>Dikarya</taxon>
        <taxon>Ascomycota</taxon>
        <taxon>Pezizomycotina</taxon>
        <taxon>Pezizomycetes</taxon>
        <taxon>Pezizales</taxon>
        <taxon>Ascobolaceae</taxon>
        <taxon>Ascobolus</taxon>
    </lineage>
</organism>
<accession>A0A3N4HAA4</accession>
<dbReference type="EMBL" id="ML119924">
    <property type="protein sequence ID" value="RPA71495.1"/>
    <property type="molecule type" value="Genomic_DNA"/>
</dbReference>
<reference evidence="1 2" key="1">
    <citation type="journal article" date="2018" name="Nat. Ecol. Evol.">
        <title>Pezizomycetes genomes reveal the molecular basis of ectomycorrhizal truffle lifestyle.</title>
        <authorList>
            <person name="Murat C."/>
            <person name="Payen T."/>
            <person name="Noel B."/>
            <person name="Kuo A."/>
            <person name="Morin E."/>
            <person name="Chen J."/>
            <person name="Kohler A."/>
            <person name="Krizsan K."/>
            <person name="Balestrini R."/>
            <person name="Da Silva C."/>
            <person name="Montanini B."/>
            <person name="Hainaut M."/>
            <person name="Levati E."/>
            <person name="Barry K.W."/>
            <person name="Belfiori B."/>
            <person name="Cichocki N."/>
            <person name="Clum A."/>
            <person name="Dockter R.B."/>
            <person name="Fauchery L."/>
            <person name="Guy J."/>
            <person name="Iotti M."/>
            <person name="Le Tacon F."/>
            <person name="Lindquist E.A."/>
            <person name="Lipzen A."/>
            <person name="Malagnac F."/>
            <person name="Mello A."/>
            <person name="Molinier V."/>
            <person name="Miyauchi S."/>
            <person name="Poulain J."/>
            <person name="Riccioni C."/>
            <person name="Rubini A."/>
            <person name="Sitrit Y."/>
            <person name="Splivallo R."/>
            <person name="Traeger S."/>
            <person name="Wang M."/>
            <person name="Zifcakova L."/>
            <person name="Wipf D."/>
            <person name="Zambonelli A."/>
            <person name="Paolocci F."/>
            <person name="Nowrousian M."/>
            <person name="Ottonello S."/>
            <person name="Baldrian P."/>
            <person name="Spatafora J.W."/>
            <person name="Henrissat B."/>
            <person name="Nagy L.G."/>
            <person name="Aury J.M."/>
            <person name="Wincker P."/>
            <person name="Grigoriev I.V."/>
            <person name="Bonfante P."/>
            <person name="Martin F.M."/>
        </authorList>
    </citation>
    <scope>NUCLEOTIDE SEQUENCE [LARGE SCALE GENOMIC DNA]</scope>
    <source>
        <strain evidence="1 2">RN42</strain>
    </source>
</reference>
<protein>
    <submittedName>
        <fullName evidence="1">Uncharacterized protein</fullName>
    </submittedName>
</protein>
<sequence>MSSSNSSLSLSLSLSNVVLPETSNEIWTSVGDWQNETGNAPSFDGTETTEDTELELGASRVFSLVFRGFNRRTRTVFAEVQLKNAALRGNRIVPGVEKTRIVRFLVNIETGELAAGEEGPQVEMIITDDADMVSEEFAFNPPQYHTAACRESSVLKQKGICYCEGKLNMCSVRDEITKTWLNIEKSRAYASRHGANP</sequence>
<keyword evidence="2" id="KW-1185">Reference proteome</keyword>